<organism evidence="1 2">
    <name type="scientific">Parelaphostrongylus tenuis</name>
    <name type="common">Meningeal worm</name>
    <dbReference type="NCBI Taxonomy" id="148309"/>
    <lineage>
        <taxon>Eukaryota</taxon>
        <taxon>Metazoa</taxon>
        <taxon>Ecdysozoa</taxon>
        <taxon>Nematoda</taxon>
        <taxon>Chromadorea</taxon>
        <taxon>Rhabditida</taxon>
        <taxon>Rhabditina</taxon>
        <taxon>Rhabditomorpha</taxon>
        <taxon>Strongyloidea</taxon>
        <taxon>Metastrongylidae</taxon>
        <taxon>Parelaphostrongylus</taxon>
    </lineage>
</organism>
<evidence type="ECO:0000313" key="2">
    <source>
        <dbReference type="Proteomes" id="UP001196413"/>
    </source>
</evidence>
<evidence type="ECO:0000313" key="1">
    <source>
        <dbReference type="EMBL" id="KAJ1356794.1"/>
    </source>
</evidence>
<gene>
    <name evidence="1" type="ORF">KIN20_014590</name>
</gene>
<sequence length="71" mass="8192">MNQLYKFIVGERKEVQPISAGNIFTKTIIHNHILQLEQLRYEVQIAIVIVLLLKEIHSQIPGRKAQTKLGE</sequence>
<name>A0AAD5MZQ6_PARTN</name>
<dbReference type="AlphaFoldDB" id="A0AAD5MZQ6"/>
<dbReference type="EMBL" id="JAHQIW010002909">
    <property type="protein sequence ID" value="KAJ1356794.1"/>
    <property type="molecule type" value="Genomic_DNA"/>
</dbReference>
<proteinExistence type="predicted"/>
<dbReference type="Proteomes" id="UP001196413">
    <property type="component" value="Unassembled WGS sequence"/>
</dbReference>
<accession>A0AAD5MZQ6</accession>
<reference evidence="1" key="1">
    <citation type="submission" date="2021-06" db="EMBL/GenBank/DDBJ databases">
        <title>Parelaphostrongylus tenuis whole genome reference sequence.</title>
        <authorList>
            <person name="Garwood T.J."/>
            <person name="Larsen P.A."/>
            <person name="Fountain-Jones N.M."/>
            <person name="Garbe J.R."/>
            <person name="Macchietto M.G."/>
            <person name="Kania S.A."/>
            <person name="Gerhold R.W."/>
            <person name="Richards J.E."/>
            <person name="Wolf T.M."/>
        </authorList>
    </citation>
    <scope>NUCLEOTIDE SEQUENCE</scope>
    <source>
        <strain evidence="1">MNPRO001-30</strain>
        <tissue evidence="1">Meninges</tissue>
    </source>
</reference>
<protein>
    <submittedName>
        <fullName evidence="1">Uncharacterized protein</fullName>
    </submittedName>
</protein>
<keyword evidence="2" id="KW-1185">Reference proteome</keyword>
<comment type="caution">
    <text evidence="1">The sequence shown here is derived from an EMBL/GenBank/DDBJ whole genome shotgun (WGS) entry which is preliminary data.</text>
</comment>